<name>A0A967ACC4_9FLAO</name>
<dbReference type="AlphaFoldDB" id="A0A967ACC4"/>
<dbReference type="EMBL" id="JAANAS010000013">
    <property type="protein sequence ID" value="NGZ89003.1"/>
    <property type="molecule type" value="Genomic_DNA"/>
</dbReference>
<dbReference type="SUPFAM" id="SSF56925">
    <property type="entry name" value="OMPA-like"/>
    <property type="match status" value="1"/>
</dbReference>
<gene>
    <name evidence="1" type="ORF">G7034_01905</name>
</gene>
<accession>A0A967ACC4</accession>
<sequence>MYNFFKLIKITTLLVFLVFSYSVFSQTNPVPFYANLESDEVDKWRAFYVQLSPLGFSNFSIFRPEVPVDDIVNFRDNLSVGNAYEMNFGFYFNSRMGVGFSYTNTSFSDSFSRFGEKFYSNELNTSTYSVSINNLATGLRKQDLFYFNLGFFYLDLQQEFEKLGGNYQRKASGNGFGLRTEIGYNYHLFDQLFLNLSSNFIIGSITSISSFTPNGKYKLNELDEDTTSLLQLNFLLGFTYYLPFSAK</sequence>
<dbReference type="Proteomes" id="UP000643701">
    <property type="component" value="Unassembled WGS sequence"/>
</dbReference>
<dbReference type="RefSeq" id="WP_166399272.1">
    <property type="nucleotide sequence ID" value="NZ_JAANAS010000013.1"/>
</dbReference>
<organism evidence="1 2">
    <name type="scientific">Psychroflexus maritimus</name>
    <dbReference type="NCBI Taxonomy" id="2714865"/>
    <lineage>
        <taxon>Bacteria</taxon>
        <taxon>Pseudomonadati</taxon>
        <taxon>Bacteroidota</taxon>
        <taxon>Flavobacteriia</taxon>
        <taxon>Flavobacteriales</taxon>
        <taxon>Flavobacteriaceae</taxon>
        <taxon>Psychroflexus</taxon>
    </lineage>
</organism>
<dbReference type="InterPro" id="IPR011250">
    <property type="entry name" value="OMP/PagP_B-barrel"/>
</dbReference>
<evidence type="ECO:0000313" key="1">
    <source>
        <dbReference type="EMBL" id="NGZ89003.1"/>
    </source>
</evidence>
<proteinExistence type="predicted"/>
<reference evidence="1" key="1">
    <citation type="submission" date="2020-03" db="EMBL/GenBank/DDBJ databases">
        <title>Psychroflexus Maritimus sp. nov., isolate from marine sediment.</title>
        <authorList>
            <person name="Zhong Y.-L."/>
        </authorList>
    </citation>
    <scope>NUCLEOTIDE SEQUENCE</scope>
    <source>
        <strain evidence="1">C1</strain>
    </source>
</reference>
<keyword evidence="2" id="KW-1185">Reference proteome</keyword>
<protein>
    <submittedName>
        <fullName evidence="1">Autotransporter outer membrane beta-barrel domain-containing protein</fullName>
    </submittedName>
</protein>
<evidence type="ECO:0000313" key="2">
    <source>
        <dbReference type="Proteomes" id="UP000643701"/>
    </source>
</evidence>
<comment type="caution">
    <text evidence="1">The sequence shown here is derived from an EMBL/GenBank/DDBJ whole genome shotgun (WGS) entry which is preliminary data.</text>
</comment>